<proteinExistence type="predicted"/>
<keyword evidence="1" id="KW-0614">Plasmid</keyword>
<organism evidence="1 2">
    <name type="scientific">Azospirillum brasilense</name>
    <dbReference type="NCBI Taxonomy" id="192"/>
    <lineage>
        <taxon>Bacteria</taxon>
        <taxon>Pseudomonadati</taxon>
        <taxon>Pseudomonadota</taxon>
        <taxon>Alphaproteobacteria</taxon>
        <taxon>Rhodospirillales</taxon>
        <taxon>Azospirillaceae</taxon>
        <taxon>Azospirillum</taxon>
    </lineage>
</organism>
<dbReference type="Proteomes" id="UP000298693">
    <property type="component" value="Plasmid p3"/>
</dbReference>
<gene>
    <name evidence="1" type="ORF">D3869_29920</name>
</gene>
<sequence>MIEVKVHSQSDEEIASVWMREAPRVGEYLWIAADGEAFREKHGTTSFKVVEVAHWIVPGWSPSTHTGEPIHSVCAYVEPVS</sequence>
<dbReference type="AlphaFoldDB" id="A0A4D8R881"/>
<reference evidence="1 2" key="1">
    <citation type="submission" date="2018-09" db="EMBL/GenBank/DDBJ databases">
        <title>Whole genome based analysis of evolution and adaptive divergence in Indian and Brazilian strains of Azospirillum brasilense.</title>
        <authorList>
            <person name="Singh C."/>
            <person name="Tripathi A.K."/>
        </authorList>
    </citation>
    <scope>NUCLEOTIDE SEQUENCE [LARGE SCALE GENOMIC DNA]</scope>
    <source>
        <strain evidence="1 2">MTCC4039</strain>
        <plasmid evidence="1 2">p3</plasmid>
    </source>
</reference>
<evidence type="ECO:0000313" key="1">
    <source>
        <dbReference type="EMBL" id="QCO19465.1"/>
    </source>
</evidence>
<name>A0A4D8R881_AZOBR</name>
<dbReference type="EMBL" id="CP032349">
    <property type="protein sequence ID" value="QCO19465.1"/>
    <property type="molecule type" value="Genomic_DNA"/>
</dbReference>
<geneLocation type="plasmid" evidence="1">
    <name>p3</name>
</geneLocation>
<protein>
    <submittedName>
        <fullName evidence="1">Uncharacterized protein</fullName>
    </submittedName>
</protein>
<evidence type="ECO:0000313" key="2">
    <source>
        <dbReference type="Proteomes" id="UP000298693"/>
    </source>
</evidence>
<accession>A0A4D8R881</accession>